<evidence type="ECO:0000256" key="1">
    <source>
        <dbReference type="ARBA" id="ARBA00023078"/>
    </source>
</evidence>
<dbReference type="InterPro" id="IPR023222">
    <property type="entry name" value="PsbQ-like_dom_sf"/>
</dbReference>
<comment type="caution">
    <text evidence="3">The sequence shown here is derived from an EMBL/GenBank/DDBJ whole genome shotgun (WGS) entry which is preliminary data.</text>
</comment>
<proteinExistence type="predicted"/>
<evidence type="ECO:0000313" key="3">
    <source>
        <dbReference type="EMBL" id="MQL73662.1"/>
    </source>
</evidence>
<accession>A0A843TMK4</accession>
<protein>
    <recommendedName>
        <fullName evidence="2">DUF7880 domain-containing protein</fullName>
    </recommendedName>
</protein>
<dbReference type="AlphaFoldDB" id="A0A843TMK4"/>
<dbReference type="EMBL" id="NMUH01000176">
    <property type="protein sequence ID" value="MQL73662.1"/>
    <property type="molecule type" value="Genomic_DNA"/>
</dbReference>
<dbReference type="Proteomes" id="UP000652761">
    <property type="component" value="Unassembled WGS sequence"/>
</dbReference>
<name>A0A843TMK4_COLES</name>
<gene>
    <name evidence="3" type="ORF">Taro_006003</name>
</gene>
<dbReference type="PANTHER" id="PTHR36014:SF1">
    <property type="entry name" value="OS03G0176700 PROTEIN"/>
    <property type="match status" value="1"/>
</dbReference>
<reference evidence="3" key="1">
    <citation type="submission" date="2017-07" db="EMBL/GenBank/DDBJ databases">
        <title>Taro Niue Genome Assembly and Annotation.</title>
        <authorList>
            <person name="Atibalentja N."/>
            <person name="Keating K."/>
            <person name="Fields C.J."/>
        </authorList>
    </citation>
    <scope>NUCLEOTIDE SEQUENCE</scope>
    <source>
        <strain evidence="3">Niue_2</strain>
        <tissue evidence="3">Leaf</tissue>
    </source>
</reference>
<dbReference type="InterPro" id="IPR057202">
    <property type="entry name" value="DUF7880"/>
</dbReference>
<feature type="domain" description="DUF7880" evidence="2">
    <location>
        <begin position="93"/>
        <end position="218"/>
    </location>
</feature>
<dbReference type="SMR" id="A0A843TMK4"/>
<dbReference type="PANTHER" id="PTHR36014">
    <property type="entry name" value="OS03G0176600 PROTEIN"/>
    <property type="match status" value="1"/>
</dbReference>
<sequence length="249" mass="27126">MTAIVVPAPAPLLPHGGAGLPRPLRRRAAAQRRPGGVRCSVQPSPPLPLPSCKPVSRRAAAAALLVFHFCSSTNRADAGGPFDKYLKRKKLDPLETYVPAVLLSEEQFKDLEKYLDLEKPEYDVSRSLLRSGPAGSLRINIRAVAQYASEDGRGKVASDAVDQCLRALEDLDSLLLRASRNDPGASVQMMRQNIDIALVALDSLLQTVPSAVLEKGKLIADAYRTQVEPQEENNAEELDKDLKELETLL</sequence>
<dbReference type="OrthoDB" id="512787at2759"/>
<keyword evidence="4" id="KW-1185">Reference proteome</keyword>
<organism evidence="3 4">
    <name type="scientific">Colocasia esculenta</name>
    <name type="common">Wild taro</name>
    <name type="synonym">Arum esculentum</name>
    <dbReference type="NCBI Taxonomy" id="4460"/>
    <lineage>
        <taxon>Eukaryota</taxon>
        <taxon>Viridiplantae</taxon>
        <taxon>Streptophyta</taxon>
        <taxon>Embryophyta</taxon>
        <taxon>Tracheophyta</taxon>
        <taxon>Spermatophyta</taxon>
        <taxon>Magnoliopsida</taxon>
        <taxon>Liliopsida</taxon>
        <taxon>Araceae</taxon>
        <taxon>Aroideae</taxon>
        <taxon>Colocasieae</taxon>
        <taxon>Colocasia</taxon>
    </lineage>
</organism>
<evidence type="ECO:0000313" key="4">
    <source>
        <dbReference type="Proteomes" id="UP000652761"/>
    </source>
</evidence>
<keyword evidence="1" id="KW-0793">Thylakoid</keyword>
<dbReference type="Pfam" id="PF25306">
    <property type="entry name" value="DUF7880"/>
    <property type="match status" value="1"/>
</dbReference>
<evidence type="ECO:0000259" key="2">
    <source>
        <dbReference type="Pfam" id="PF25306"/>
    </source>
</evidence>
<dbReference type="Gene3D" id="1.20.120.290">
    <property type="entry name" value="Oxygen-evolving enhancer protein 3 (PsbQ), four-helix up-down bundle"/>
    <property type="match status" value="1"/>
</dbReference>